<evidence type="ECO:0000313" key="2">
    <source>
        <dbReference type="Proteomes" id="UP000438429"/>
    </source>
</evidence>
<gene>
    <name evidence="1" type="ORF">F2P81_016177</name>
</gene>
<reference evidence="1 2" key="1">
    <citation type="submission" date="2019-06" db="EMBL/GenBank/DDBJ databases">
        <title>Draft genomes of female and male turbot (Scophthalmus maximus).</title>
        <authorList>
            <person name="Xu H."/>
            <person name="Xu X.-W."/>
            <person name="Shao C."/>
            <person name="Chen S."/>
        </authorList>
    </citation>
    <scope>NUCLEOTIDE SEQUENCE [LARGE SCALE GENOMIC DNA]</scope>
    <source>
        <strain evidence="1">Ysfricsl-2016a</strain>
        <tissue evidence="1">Blood</tissue>
    </source>
</reference>
<protein>
    <submittedName>
        <fullName evidence="1">Uncharacterized protein</fullName>
    </submittedName>
</protein>
<dbReference type="AlphaFoldDB" id="A0A6A4SMU9"/>
<organism evidence="1 2">
    <name type="scientific">Scophthalmus maximus</name>
    <name type="common">Turbot</name>
    <name type="synonym">Psetta maxima</name>
    <dbReference type="NCBI Taxonomy" id="52904"/>
    <lineage>
        <taxon>Eukaryota</taxon>
        <taxon>Metazoa</taxon>
        <taxon>Chordata</taxon>
        <taxon>Craniata</taxon>
        <taxon>Vertebrata</taxon>
        <taxon>Euteleostomi</taxon>
        <taxon>Actinopterygii</taxon>
        <taxon>Neopterygii</taxon>
        <taxon>Teleostei</taxon>
        <taxon>Neoteleostei</taxon>
        <taxon>Acanthomorphata</taxon>
        <taxon>Carangaria</taxon>
        <taxon>Pleuronectiformes</taxon>
        <taxon>Pleuronectoidei</taxon>
        <taxon>Scophthalmidae</taxon>
        <taxon>Scophthalmus</taxon>
    </lineage>
</organism>
<name>A0A6A4SMU9_SCOMX</name>
<comment type="caution">
    <text evidence="1">The sequence shown here is derived from an EMBL/GenBank/DDBJ whole genome shotgun (WGS) entry which is preliminary data.</text>
</comment>
<sequence>MDFGRDARQLSSRKQEVNWAIGAFSLAVRTVSDKGSVKASACFIRISLSDHRAASENIPHPHLYSARMSLVVCKKRVQALFIRRRTFRVCAPLSSFEQ</sequence>
<dbReference type="Proteomes" id="UP000438429">
    <property type="component" value="Unassembled WGS sequence"/>
</dbReference>
<accession>A0A6A4SMU9</accession>
<evidence type="ECO:0000313" key="1">
    <source>
        <dbReference type="EMBL" id="KAF0031622.1"/>
    </source>
</evidence>
<proteinExistence type="predicted"/>
<dbReference type="EMBL" id="VEVO01000014">
    <property type="protein sequence ID" value="KAF0031622.1"/>
    <property type="molecule type" value="Genomic_DNA"/>
</dbReference>